<organism evidence="4 5">
    <name type="scientific">Gracilinema caldarium (strain ATCC 51460 / DSM 7334 / H1)</name>
    <name type="common">Treponema caldarium</name>
    <dbReference type="NCBI Taxonomy" id="744872"/>
    <lineage>
        <taxon>Bacteria</taxon>
        <taxon>Pseudomonadati</taxon>
        <taxon>Spirochaetota</taxon>
        <taxon>Spirochaetia</taxon>
        <taxon>Spirochaetales</taxon>
        <taxon>Breznakiellaceae</taxon>
        <taxon>Gracilinema</taxon>
    </lineage>
</organism>
<dbReference type="KEGG" id="scd:Spica_2637"/>
<dbReference type="NCBIfam" id="NF005507">
    <property type="entry name" value="PRK07119.1"/>
    <property type="match status" value="1"/>
</dbReference>
<dbReference type="PANTHER" id="PTHR43088">
    <property type="entry name" value="SUBUNIT OF PYRUVATE:FLAVODOXIN OXIDOREDUCTASE-RELATED"/>
    <property type="match status" value="1"/>
</dbReference>
<gene>
    <name evidence="4" type="ordered locus">Spica_2637</name>
</gene>
<dbReference type="CDD" id="cd07034">
    <property type="entry name" value="TPP_PYR_PFOR_IOR-alpha_like"/>
    <property type="match status" value="1"/>
</dbReference>
<dbReference type="PANTHER" id="PTHR43088:SF1">
    <property type="entry name" value="SUBUNIT OF PYRUVATE:FLAVODOXIN OXIDOREDUCTASE"/>
    <property type="match status" value="1"/>
</dbReference>
<name>F8EZL1_GRAC1</name>
<dbReference type="EMBL" id="CP002868">
    <property type="protein sequence ID" value="AEJ20735.1"/>
    <property type="molecule type" value="Genomic_DNA"/>
</dbReference>
<evidence type="ECO:0000259" key="3">
    <source>
        <dbReference type="Pfam" id="PF17147"/>
    </source>
</evidence>
<dbReference type="STRING" id="744872.Spica_2637"/>
<evidence type="ECO:0000313" key="5">
    <source>
        <dbReference type="Proteomes" id="UP000000503"/>
    </source>
</evidence>
<evidence type="ECO:0000259" key="2">
    <source>
        <dbReference type="Pfam" id="PF01855"/>
    </source>
</evidence>
<dbReference type="EC" id="1.2.7.7" evidence="4"/>
<dbReference type="HOGENOM" id="CLU_017038_0_0_12"/>
<dbReference type="Pfam" id="PF17147">
    <property type="entry name" value="PFOR_II"/>
    <property type="match status" value="1"/>
</dbReference>
<dbReference type="InterPro" id="IPR033412">
    <property type="entry name" value="PFOR_II"/>
</dbReference>
<keyword evidence="5" id="KW-1185">Reference proteome</keyword>
<dbReference type="InterPro" id="IPR029061">
    <property type="entry name" value="THDP-binding"/>
</dbReference>
<evidence type="ECO:0000313" key="4">
    <source>
        <dbReference type="EMBL" id="AEJ20735.1"/>
    </source>
</evidence>
<dbReference type="Proteomes" id="UP000000503">
    <property type="component" value="Chromosome"/>
</dbReference>
<dbReference type="InterPro" id="IPR009014">
    <property type="entry name" value="Transketo_C/PFOR_II"/>
</dbReference>
<feature type="domain" description="Pyruvate:ferredoxin oxidoreductase core" evidence="3">
    <location>
        <begin position="250"/>
        <end position="344"/>
    </location>
</feature>
<dbReference type="Gene3D" id="3.40.50.920">
    <property type="match status" value="1"/>
</dbReference>
<dbReference type="AlphaFoldDB" id="F8EZL1"/>
<dbReference type="GO" id="GO:0043807">
    <property type="term" value="F:3-methyl-2-oxobutanoate dehydrogenase (ferredoxin) activity"/>
    <property type="evidence" value="ECO:0007669"/>
    <property type="project" value="UniProtKB-EC"/>
</dbReference>
<protein>
    <submittedName>
        <fullName evidence="4">3-methyl-2-oxobutanoate dehydrogenase (Ferredoxin)</fullName>
        <ecNumber evidence="4">1.2.7.7</ecNumber>
    </submittedName>
</protein>
<dbReference type="SUPFAM" id="SSF52922">
    <property type="entry name" value="TK C-terminal domain-like"/>
    <property type="match status" value="1"/>
</dbReference>
<reference evidence="5" key="1">
    <citation type="journal article" date="2013" name="Stand. Genomic Sci.">
        <title>Genome sequence of the thermophilic fresh-water bacterium Spirochaeta caldaria type strain (H1(T)), reclassification of Spirochaeta caldaria, Spirochaeta stenostrepta, and Spirochaeta zuelzerae in the genus Treponema as Treponema caldaria comb. nov., Treponema stenostrepta comb. nov., and Treponema zuelzerae comb. nov., and emendation of the genus Treponema.</title>
        <authorList>
            <person name="Abt B."/>
            <person name="Goker M."/>
            <person name="Scheuner C."/>
            <person name="Han C."/>
            <person name="Lu M."/>
            <person name="Misra M."/>
            <person name="Lapidus A."/>
            <person name="Nolan M."/>
            <person name="Lucas S."/>
            <person name="Hammon N."/>
            <person name="Deshpande S."/>
            <person name="Cheng J.F."/>
            <person name="Tapia R."/>
            <person name="Goodwin L.A."/>
            <person name="Pitluck S."/>
            <person name="Liolios K."/>
            <person name="Pagani I."/>
            <person name="Ivanova N."/>
            <person name="Mavromatis K."/>
            <person name="Mikhailova N."/>
            <person name="Huntemann M."/>
            <person name="Pati A."/>
            <person name="Chen A."/>
            <person name="Palaniappan K."/>
            <person name="Land M."/>
            <person name="Hauser L."/>
            <person name="Jeffries C.D."/>
            <person name="Rohde M."/>
            <person name="Spring S."/>
            <person name="Gronow S."/>
            <person name="Detter J.C."/>
            <person name="Bristow J."/>
            <person name="Eisen J.A."/>
            <person name="Markowitz V."/>
            <person name="Hugenholtz P."/>
            <person name="Kyrpides N.C."/>
            <person name="Woyke T."/>
            <person name="Klenk H.P."/>
        </authorList>
    </citation>
    <scope>NUCLEOTIDE SEQUENCE</scope>
    <source>
        <strain evidence="5">ATCC 51460 / DSM 7334 / H1</strain>
    </source>
</reference>
<feature type="domain" description="Pyruvate flavodoxin/ferredoxin oxidoreductase pyrimidine binding" evidence="2">
    <location>
        <begin position="16"/>
        <end position="204"/>
    </location>
</feature>
<dbReference type="InterPro" id="IPR052368">
    <property type="entry name" value="2-oxoacid_oxidoreductase"/>
</dbReference>
<sequence>MSEEKRLMKGNEAIAEAAIRAGCTAYYGYPITPQNELTAYMARHMLARGRIFIQAESEVAAINMVYGSSAAGARAMTSSSSPGVSLKQEGISYAAGADIPLVLANVVRGGPGLGSIAPSQADYFQSTRGGGHGDYYTIVLAPKSVQEAADLTYLAFDLADTWRIPVILQADGMIGQMMEGVVLPPERDLKSLPKRDWTVGHQAGTSRPARHISSLDLVPENLEAKVKARFQRYEAIKAKEVRYELIGEDADLYMVAYGTSARVCLGAKKLADKAGIKLGLFRPITLWPFPEQVLSRLAERKKPFLTVEMSMGQMVEDVRLSVLGRTPVHFLGHCGGVIPTEEEVFAEAKRILGR</sequence>
<dbReference type="OrthoDB" id="9794954at2"/>
<evidence type="ECO:0000256" key="1">
    <source>
        <dbReference type="ARBA" id="ARBA00023002"/>
    </source>
</evidence>
<dbReference type="RefSeq" id="WP_013970013.1">
    <property type="nucleotide sequence ID" value="NC_015732.1"/>
</dbReference>
<dbReference type="Gene3D" id="3.40.50.970">
    <property type="match status" value="1"/>
</dbReference>
<dbReference type="Pfam" id="PF01855">
    <property type="entry name" value="POR_N"/>
    <property type="match status" value="1"/>
</dbReference>
<dbReference type="eggNOG" id="COG0674">
    <property type="taxonomic scope" value="Bacteria"/>
</dbReference>
<accession>F8EZL1</accession>
<dbReference type="SUPFAM" id="SSF52518">
    <property type="entry name" value="Thiamin diphosphate-binding fold (THDP-binding)"/>
    <property type="match status" value="1"/>
</dbReference>
<dbReference type="InterPro" id="IPR002880">
    <property type="entry name" value="Pyrv_Fd/Flavodoxin_OxRdtase_N"/>
</dbReference>
<keyword evidence="1 4" id="KW-0560">Oxidoreductase</keyword>
<proteinExistence type="predicted"/>